<evidence type="ECO:0008006" key="4">
    <source>
        <dbReference type="Google" id="ProtNLM"/>
    </source>
</evidence>
<gene>
    <name evidence="2" type="ORF">Tcan_16977</name>
</gene>
<dbReference type="SUPFAM" id="SSF55394">
    <property type="entry name" value="Bactericidal permeability-increasing protein, BPI"/>
    <property type="match status" value="1"/>
</dbReference>
<organism evidence="2 3">
    <name type="scientific">Toxocara canis</name>
    <name type="common">Canine roundworm</name>
    <dbReference type="NCBI Taxonomy" id="6265"/>
    <lineage>
        <taxon>Eukaryota</taxon>
        <taxon>Metazoa</taxon>
        <taxon>Ecdysozoa</taxon>
        <taxon>Nematoda</taxon>
        <taxon>Chromadorea</taxon>
        <taxon>Rhabditida</taxon>
        <taxon>Spirurina</taxon>
        <taxon>Ascaridomorpha</taxon>
        <taxon>Ascaridoidea</taxon>
        <taxon>Toxocaridae</taxon>
        <taxon>Toxocara</taxon>
    </lineage>
</organism>
<feature type="signal peptide" evidence="1">
    <location>
        <begin position="1"/>
        <end position="15"/>
    </location>
</feature>
<evidence type="ECO:0000313" key="3">
    <source>
        <dbReference type="Proteomes" id="UP000031036"/>
    </source>
</evidence>
<keyword evidence="1" id="KW-0732">Signal</keyword>
<sequence length="425" mass="48517">MNFILLFQLFQFASAQNLIIQVNHRYLDGCFEGLSEWITKYMQGNVIHGKFQERLRTGSIQATDVRTTHLYLRSASVEHHHAEHFVQIKGLNIKLKGNWRYRVLYLISDSSGFSLNINDMNVTLGSIVPEIFSGLPFIETDLSCKVRHGGFAFSLDQPKRFSNLLSKFMHRLMSGKIERTICAELTNALDMFLRNGIEQLSFRHSLTTGTILNNSLISKPLLSPDGDLTTYHYGIVREDSIPSTEITLLERYPYDVTYLVKPQLLDEILSTVYRRSLFDGSYKDDVEYNMSVECVKPPKVVLEGEGIILALEERLIAMKNAVLLLNDTFTVGLLLNALYSYRLQLFFQVLQTSNLAFLPEEVHQKFGSKLRQQWSSVIATYLRVPLPTAIGVLARNATLKIEKPFIVFGVDIYSPLYHNSKRSLS</sequence>
<protein>
    <recommendedName>
        <fullName evidence="4">Bactericidal permeability-increasing protein</fullName>
    </recommendedName>
</protein>
<dbReference type="EMBL" id="JPKZ01001758">
    <property type="protein sequence ID" value="KHN80189.1"/>
    <property type="molecule type" value="Genomic_DNA"/>
</dbReference>
<reference evidence="2 3" key="1">
    <citation type="submission" date="2014-11" db="EMBL/GenBank/DDBJ databases">
        <title>Genetic blueprint of the zoonotic pathogen Toxocara canis.</title>
        <authorList>
            <person name="Zhu X.-Q."/>
            <person name="Korhonen P.K."/>
            <person name="Cai H."/>
            <person name="Young N.D."/>
            <person name="Nejsum P."/>
            <person name="von Samson-Himmelstjerna G."/>
            <person name="Boag P.R."/>
            <person name="Tan P."/>
            <person name="Li Q."/>
            <person name="Min J."/>
            <person name="Yang Y."/>
            <person name="Wang X."/>
            <person name="Fang X."/>
            <person name="Hall R.S."/>
            <person name="Hofmann A."/>
            <person name="Sternberg P.W."/>
            <person name="Jex A.R."/>
            <person name="Gasser R.B."/>
        </authorList>
    </citation>
    <scope>NUCLEOTIDE SEQUENCE [LARGE SCALE GENOMIC DNA]</scope>
    <source>
        <strain evidence="2">PN_DK_2014</strain>
    </source>
</reference>
<evidence type="ECO:0000256" key="1">
    <source>
        <dbReference type="SAM" id="SignalP"/>
    </source>
</evidence>
<dbReference type="OMA" id="HVAYHIH"/>
<dbReference type="Gene3D" id="3.15.10.10">
    <property type="entry name" value="Bactericidal permeability-increasing protein, domain 1"/>
    <property type="match status" value="1"/>
</dbReference>
<evidence type="ECO:0000313" key="2">
    <source>
        <dbReference type="EMBL" id="KHN80189.1"/>
    </source>
</evidence>
<comment type="caution">
    <text evidence="2">The sequence shown here is derived from an EMBL/GenBank/DDBJ whole genome shotgun (WGS) entry which is preliminary data.</text>
</comment>
<name>A0A0B2VFE1_TOXCA</name>
<dbReference type="Proteomes" id="UP000031036">
    <property type="component" value="Unassembled WGS sequence"/>
</dbReference>
<dbReference type="InterPro" id="IPR017943">
    <property type="entry name" value="Bactericidal_perm-incr_a/b_dom"/>
</dbReference>
<dbReference type="AlphaFoldDB" id="A0A0B2VFE1"/>
<dbReference type="GO" id="GO:0008289">
    <property type="term" value="F:lipid binding"/>
    <property type="evidence" value="ECO:0007669"/>
    <property type="project" value="InterPro"/>
</dbReference>
<keyword evidence="3" id="KW-1185">Reference proteome</keyword>
<proteinExistence type="predicted"/>
<accession>A0A0B2VFE1</accession>
<feature type="chain" id="PRO_5011955147" description="Bactericidal permeability-increasing protein" evidence="1">
    <location>
        <begin position="16"/>
        <end position="425"/>
    </location>
</feature>
<dbReference type="OrthoDB" id="5876861at2759"/>